<evidence type="ECO:0000256" key="1">
    <source>
        <dbReference type="SAM" id="Phobius"/>
    </source>
</evidence>
<dbReference type="EMBL" id="JAECZB010000002">
    <property type="protein sequence ID" value="MBH8551210.1"/>
    <property type="molecule type" value="Genomic_DNA"/>
</dbReference>
<dbReference type="RefSeq" id="WP_214437513.1">
    <property type="nucleotide sequence ID" value="NZ_JAECZB010000002.1"/>
</dbReference>
<dbReference type="AlphaFoldDB" id="A0A8J7KVL5"/>
<dbReference type="InterPro" id="IPR025495">
    <property type="entry name" value="DUF4386"/>
</dbReference>
<evidence type="ECO:0000313" key="3">
    <source>
        <dbReference type="Proteomes" id="UP000599391"/>
    </source>
</evidence>
<keyword evidence="1" id="KW-0812">Transmembrane</keyword>
<keyword evidence="3" id="KW-1185">Reference proteome</keyword>
<proteinExistence type="predicted"/>
<feature type="transmembrane region" description="Helical" evidence="1">
    <location>
        <begin position="212"/>
        <end position="229"/>
    </location>
</feature>
<dbReference type="Proteomes" id="UP000599391">
    <property type="component" value="Unassembled WGS sequence"/>
</dbReference>
<feature type="transmembrane region" description="Helical" evidence="1">
    <location>
        <begin position="49"/>
        <end position="77"/>
    </location>
</feature>
<feature type="transmembrane region" description="Helical" evidence="1">
    <location>
        <begin position="12"/>
        <end position="29"/>
    </location>
</feature>
<accession>A0A8J7KVL5</accession>
<comment type="caution">
    <text evidence="2">The sequence shown here is derived from an EMBL/GenBank/DDBJ whole genome shotgun (WGS) entry which is preliminary data.</text>
</comment>
<keyword evidence="1" id="KW-0472">Membrane</keyword>
<reference evidence="2 3" key="1">
    <citation type="journal article" date="2021" name="Int. J. Syst. Evol. Microbiol.">
        <title>Amazonocrinis nigriterrae gen. nov., sp. nov., Atlanticothrix silvestris gen. nov., sp. nov. and Dendronalium phyllosphericum gen. nov., sp. nov., nostocacean cyanobacteria from Brazilian environments.</title>
        <authorList>
            <person name="Alvarenga D.O."/>
            <person name="Andreote A.P.D."/>
            <person name="Branco L.H.Z."/>
            <person name="Delbaje E."/>
            <person name="Cruz R.B."/>
            <person name="Varani A.M."/>
            <person name="Fiore M.F."/>
        </authorList>
    </citation>
    <scope>NUCLEOTIDE SEQUENCE [LARGE SCALE GENOMIC DNA]</scope>
    <source>
        <strain evidence="2 3">CENA357</strain>
    </source>
</reference>
<dbReference type="Pfam" id="PF14329">
    <property type="entry name" value="DUF4386"/>
    <property type="match status" value="1"/>
</dbReference>
<name>A0A8J7KVL5_9CYAN</name>
<organism evidence="2 3">
    <name type="scientific">Atlanticothrix silvestris CENA357</name>
    <dbReference type="NCBI Taxonomy" id="1725252"/>
    <lineage>
        <taxon>Bacteria</taxon>
        <taxon>Bacillati</taxon>
        <taxon>Cyanobacteriota</taxon>
        <taxon>Cyanophyceae</taxon>
        <taxon>Nostocales</taxon>
        <taxon>Nodulariaceae</taxon>
        <taxon>Atlanticothrix</taxon>
        <taxon>Atlanticothrix silvestris</taxon>
    </lineage>
</organism>
<feature type="transmembrane region" description="Helical" evidence="1">
    <location>
        <begin position="176"/>
        <end position="192"/>
    </location>
</feature>
<protein>
    <submittedName>
        <fullName evidence="2">DUF4386 domain-containing protein</fullName>
    </submittedName>
</protein>
<sequence length="251" mass="27920">MNRLQIIKTTGVLFILFSILLNVPYYLLTQNFEYDDILRKPTGYVLTQFHAGGAGLILTWFAFAVMALLFIPASVLLQKVLGREDTPYLSAATIMGVLSGVLQSVGLMRWVFVIPVLANLYVESASPATREAVVVVYQAVHQYGGVALGEQIGQFLLTFWTLGVGMAMLKSPLFKPWIGWLGLITIPFWLIGQSELLATVIPSMPVWEVTPIGFMIWEVWLLVIGVHLLRFASKSSSRWVNNSKMPIIASE</sequence>
<evidence type="ECO:0000313" key="2">
    <source>
        <dbReference type="EMBL" id="MBH8551210.1"/>
    </source>
</evidence>
<gene>
    <name evidence="2" type="ORF">I8751_02195</name>
</gene>
<keyword evidence="1" id="KW-1133">Transmembrane helix</keyword>
<feature type="transmembrane region" description="Helical" evidence="1">
    <location>
        <begin position="89"/>
        <end position="112"/>
    </location>
</feature>